<reference evidence="2" key="1">
    <citation type="journal article" date="2020" name="Phytopathology">
        <title>Genome Sequence Resources of Colletotrichum truncatum, C. plurivorum, C. musicola, and C. sojae: Four Species Pathogenic to Soybean (Glycine max).</title>
        <authorList>
            <person name="Rogerio F."/>
            <person name="Boufleur T.R."/>
            <person name="Ciampi-Guillardi M."/>
            <person name="Sukno S.A."/>
            <person name="Thon M.R."/>
            <person name="Massola Junior N.S."/>
            <person name="Baroncelli R."/>
        </authorList>
    </citation>
    <scope>NUCLEOTIDE SEQUENCE</scope>
    <source>
        <strain evidence="2">LFN0074</strain>
    </source>
</reference>
<proteinExistence type="predicted"/>
<protein>
    <submittedName>
        <fullName evidence="2">Uncharacterized protein</fullName>
    </submittedName>
</protein>
<accession>A0A8H6ITE9</accession>
<gene>
    <name evidence="2" type="ORF">CMUS01_15803</name>
</gene>
<evidence type="ECO:0000256" key="1">
    <source>
        <dbReference type="SAM" id="MobiDB-lite"/>
    </source>
</evidence>
<feature type="compositionally biased region" description="Low complexity" evidence="1">
    <location>
        <begin position="98"/>
        <end position="111"/>
    </location>
</feature>
<dbReference type="Proteomes" id="UP000639643">
    <property type="component" value="Unassembled WGS sequence"/>
</dbReference>
<feature type="compositionally biased region" description="Polar residues" evidence="1">
    <location>
        <begin position="1"/>
        <end position="14"/>
    </location>
</feature>
<feature type="compositionally biased region" description="Polar residues" evidence="1">
    <location>
        <begin position="58"/>
        <end position="81"/>
    </location>
</feature>
<comment type="caution">
    <text evidence="2">The sequence shown here is derived from an EMBL/GenBank/DDBJ whole genome shotgun (WGS) entry which is preliminary data.</text>
</comment>
<evidence type="ECO:0000313" key="2">
    <source>
        <dbReference type="EMBL" id="KAF6797056.1"/>
    </source>
</evidence>
<dbReference type="AlphaFoldDB" id="A0A8H6ITE9"/>
<dbReference type="EMBL" id="WIGM01001447">
    <property type="protein sequence ID" value="KAF6797056.1"/>
    <property type="molecule type" value="Genomic_DNA"/>
</dbReference>
<feature type="region of interest" description="Disordered" evidence="1">
    <location>
        <begin position="160"/>
        <end position="181"/>
    </location>
</feature>
<sequence length="181" mass="19367">MSHIQQSNSPSITEQRSRPHFFIPHAVPTLGRGNSAPASLHGMIPAHPIEPNTPQPATPSLENLTLSSETPSTPGCATPASSAADEDLWEEHLEFQAKDAATTDSSAPTSSGKPKPSITFYSSDHELGYPHRNTRPRAASAEAEIDPLWAVPTSDIVRRSITGSAKEHKPETSGEARSTKM</sequence>
<feature type="compositionally biased region" description="Basic and acidic residues" evidence="1">
    <location>
        <begin position="165"/>
        <end position="181"/>
    </location>
</feature>
<name>A0A8H6ITE9_9PEZI</name>
<feature type="region of interest" description="Disordered" evidence="1">
    <location>
        <begin position="1"/>
        <end position="142"/>
    </location>
</feature>
<organism evidence="2 3">
    <name type="scientific">Colletotrichum musicola</name>
    <dbReference type="NCBI Taxonomy" id="2175873"/>
    <lineage>
        <taxon>Eukaryota</taxon>
        <taxon>Fungi</taxon>
        <taxon>Dikarya</taxon>
        <taxon>Ascomycota</taxon>
        <taxon>Pezizomycotina</taxon>
        <taxon>Sordariomycetes</taxon>
        <taxon>Hypocreomycetidae</taxon>
        <taxon>Glomerellales</taxon>
        <taxon>Glomerellaceae</taxon>
        <taxon>Colletotrichum</taxon>
        <taxon>Colletotrichum orchidearum species complex</taxon>
    </lineage>
</organism>
<evidence type="ECO:0000313" key="3">
    <source>
        <dbReference type="Proteomes" id="UP000639643"/>
    </source>
</evidence>
<keyword evidence="3" id="KW-1185">Reference proteome</keyword>